<dbReference type="InterPro" id="IPR058543">
    <property type="entry name" value="Beta-prop_RSE1/DDB1/CPSF1_2nd"/>
</dbReference>
<dbReference type="GO" id="GO:0005737">
    <property type="term" value="C:cytoplasm"/>
    <property type="evidence" value="ECO:0007669"/>
    <property type="project" value="UniProtKB-SubCell"/>
</dbReference>
<organism evidence="4 5">
    <name type="scientific">Caenorhabditis japonica</name>
    <dbReference type="NCBI Taxonomy" id="281687"/>
    <lineage>
        <taxon>Eukaryota</taxon>
        <taxon>Metazoa</taxon>
        <taxon>Ecdysozoa</taxon>
        <taxon>Nematoda</taxon>
        <taxon>Chromadorea</taxon>
        <taxon>Rhabditida</taxon>
        <taxon>Rhabditina</taxon>
        <taxon>Rhabditomorpha</taxon>
        <taxon>Rhabditoidea</taxon>
        <taxon>Rhabditidae</taxon>
        <taxon>Peloderinae</taxon>
        <taxon>Caenorhabditis</taxon>
    </lineage>
</organism>
<evidence type="ECO:0000259" key="2">
    <source>
        <dbReference type="Pfam" id="PF10433"/>
    </source>
</evidence>
<dbReference type="InterPro" id="IPR018846">
    <property type="entry name" value="Beta-prop_RSE1/DDB1/CPSF1_1st"/>
</dbReference>
<dbReference type="Pfam" id="PF23726">
    <property type="entry name" value="Beta-prop_RSE1_2nd"/>
    <property type="match status" value="1"/>
</dbReference>
<dbReference type="Proteomes" id="UP000005237">
    <property type="component" value="Unassembled WGS sequence"/>
</dbReference>
<dbReference type="GO" id="GO:0005634">
    <property type="term" value="C:nucleus"/>
    <property type="evidence" value="ECO:0007669"/>
    <property type="project" value="UniProtKB-SubCell"/>
</dbReference>
<keyword evidence="5" id="KW-1185">Reference proteome</keyword>
<dbReference type="EnsemblMetazoa" id="CJA16571.1">
    <property type="protein sequence ID" value="CJA16571.1"/>
    <property type="gene ID" value="WBGene00135777"/>
</dbReference>
<dbReference type="InterPro" id="IPR050358">
    <property type="entry name" value="RSE1/DDB1/CFT1"/>
</dbReference>
<name>A0A8R1I6P7_CAEJA</name>
<evidence type="ECO:0000259" key="3">
    <source>
        <dbReference type="Pfam" id="PF23726"/>
    </source>
</evidence>
<dbReference type="Pfam" id="PF10433">
    <property type="entry name" value="Beta-prop_RSE1_1st"/>
    <property type="match status" value="1"/>
</dbReference>
<dbReference type="GO" id="GO:0043161">
    <property type="term" value="P:proteasome-mediated ubiquitin-dependent protein catabolic process"/>
    <property type="evidence" value="ECO:0007669"/>
    <property type="project" value="UniProtKB-UniRule"/>
</dbReference>
<dbReference type="Gene3D" id="2.130.10.10">
    <property type="entry name" value="YVTN repeat-like/Quinoprotein amine dehydrogenase"/>
    <property type="match status" value="2"/>
</dbReference>
<dbReference type="AlphaFoldDB" id="A0A8R1I6P7"/>
<protein>
    <recommendedName>
        <fullName evidence="1">DNA damage-binding protein 1</fullName>
    </recommendedName>
    <alternativeName>
        <fullName evidence="1">Damage-specific DNA-binding protein 1</fullName>
    </alternativeName>
</protein>
<evidence type="ECO:0000313" key="4">
    <source>
        <dbReference type="EnsemblMetazoa" id="CJA16571.1"/>
    </source>
</evidence>
<dbReference type="InterPro" id="IPR015943">
    <property type="entry name" value="WD40/YVTN_repeat-like_dom_sf"/>
</dbReference>
<feature type="domain" description="RSE1/DDB1/CPSF1 second beta-propeller" evidence="3">
    <location>
        <begin position="397"/>
        <end position="587"/>
    </location>
</feature>
<comment type="pathway">
    <text evidence="1">Protein modification; protein ubiquitination.</text>
</comment>
<comment type="similarity">
    <text evidence="1">Belongs to the DDB1 family.</text>
</comment>
<keyword evidence="1" id="KW-0963">Cytoplasm</keyword>
<dbReference type="PANTHER" id="PTHR10644">
    <property type="entry name" value="DNA REPAIR/RNA PROCESSING CPSF FAMILY"/>
    <property type="match status" value="1"/>
</dbReference>
<evidence type="ECO:0000256" key="1">
    <source>
        <dbReference type="RuleBase" id="RU368023"/>
    </source>
</evidence>
<comment type="function">
    <text evidence="1">Plays a role in DNA repair. May be a component of an E3 ubiquitin-protein ligase which promotes histone ubiquitination in response to UV irradiation. Histone ubiquitination may be important for subsequent DNA repair.</text>
</comment>
<comment type="subcellular location">
    <subcellularLocation>
        <location evidence="1">Cytoplasm</location>
    </subcellularLocation>
    <subcellularLocation>
        <location evidence="1">Nucleus</location>
    </subcellularLocation>
</comment>
<reference evidence="4" key="2">
    <citation type="submission" date="2022-06" db="UniProtKB">
        <authorList>
            <consortium name="EnsemblMetazoa"/>
        </authorList>
    </citation>
    <scope>IDENTIFICATION</scope>
    <source>
        <strain evidence="4">DF5081</strain>
    </source>
</reference>
<accession>A0A8R1I6P7</accession>
<dbReference type="SUPFAM" id="SSF50998">
    <property type="entry name" value="Quinoprotein alcohol dehydrogenase-like"/>
    <property type="match status" value="1"/>
</dbReference>
<evidence type="ECO:0000313" key="5">
    <source>
        <dbReference type="Proteomes" id="UP000005237"/>
    </source>
</evidence>
<feature type="domain" description="RSE1/DDB1/CPSF1 first beta-propeller" evidence="2">
    <location>
        <begin position="15"/>
        <end position="344"/>
    </location>
</feature>
<reference evidence="5" key="1">
    <citation type="submission" date="2010-08" db="EMBL/GenBank/DDBJ databases">
        <authorList>
            <consortium name="Caenorhabditis japonica Sequencing Consortium"/>
            <person name="Wilson R.K."/>
        </authorList>
    </citation>
    <scope>NUCLEOTIDE SEQUENCE [LARGE SCALE GENOMIC DNA]</scope>
    <source>
        <strain evidence="5">DF5081</strain>
    </source>
</reference>
<proteinExistence type="inferred from homology"/>
<keyword evidence="1" id="KW-0539">Nucleus</keyword>
<sequence>MPISYCVSAKKASVVAESVVGNFTGISGHENVNLIVARGNRIDVQLVSPEGLKNVCEIPIYGTIATIALVKGKRDERHSLVVVTDKMHMAILAYRDGKVVTRVAGSIADTTGRTTDSPCSLAIHRNGLIAIRASEGSVKMIQWESGTDLRHFNVRFDYPNVADFKFIDTGDDNVYRVAFIYDDDHGKHLQFSDLNMQDKEFRTYSRQASIAADSSWLIPVPHPISGVLVLSSNSVLYKSDSNTDGDGSIVPYSCSLLDNTVFACHSIVDASGERFVLADTEGRLLMLLLNIAESSGGHYSVKEIRIDYLGETSIADTINYIDNGVIFIGSRLGDSQLIKLETPSNGATYSVVLETYSNIGPIRDMVMVESDGQPQLVTCSGAEKDGTLRVIRNGIGIDELASVELAGIVGIFPIRLDANYDNYVVVSLADETHVLQITGEELEDVPLLKINTELPTMYAGTLFGPNHSGTLLQVTEKEILLMSSSGLDRSWKPSNGEPISKVAVNAAHGQVIIAARDTVYYLSCHVDEMGGLDIQLVAEKQFEDEIACLDVSNEGDDFTKPATFLVLALWRTFSMQVVQLPNLKSVSEPHFFGGF</sequence>
<dbReference type="InterPro" id="IPR011047">
    <property type="entry name" value="Quinoprotein_ADH-like_sf"/>
</dbReference>